<organism evidence="4 5">
    <name type="scientific">Alkaliphilus pronyensis</name>
    <dbReference type="NCBI Taxonomy" id="1482732"/>
    <lineage>
        <taxon>Bacteria</taxon>
        <taxon>Bacillati</taxon>
        <taxon>Bacillota</taxon>
        <taxon>Clostridia</taxon>
        <taxon>Peptostreptococcales</taxon>
        <taxon>Natronincolaceae</taxon>
        <taxon>Alkaliphilus</taxon>
    </lineage>
</organism>
<feature type="binding site" evidence="1">
    <location>
        <position position="76"/>
    </location>
    <ligand>
        <name>Ni(2+)</name>
        <dbReference type="ChEBI" id="CHEBI:49786"/>
    </ligand>
</feature>
<dbReference type="PIRSF" id="PIRSF037847">
    <property type="entry name" value="NiaR"/>
    <property type="match status" value="1"/>
</dbReference>
<dbReference type="SUPFAM" id="SSF75500">
    <property type="entry name" value="Putative transcriptional regulator TM1602, C-terminal domain"/>
    <property type="match status" value="1"/>
</dbReference>
<dbReference type="InterPro" id="IPR013196">
    <property type="entry name" value="HTH_11"/>
</dbReference>
<sequence>MNNEERRKTIMYKLLSNSKPIKGTELANEFNVSRQVIVQDIALLRASGNDIIATPQGYIIMKENTGKIIKTIISKHHSYEEMEEELQILIDYGAKIIDVIVEHPIYGEIRTVLDIAYKNELEEFMSKIKKNNAEPLASLTDGVHIHTIEVPCEKSFKKLKEQLLEKDYLIQD</sequence>
<keyword evidence="1" id="KW-0479">Metal-binding</keyword>
<dbReference type="PANTHER" id="PTHR40068">
    <property type="entry name" value="TRANSCRIPTION REPRESSOR NIAR-RELATED"/>
    <property type="match status" value="1"/>
</dbReference>
<keyword evidence="1" id="KW-0533">Nickel</keyword>
<feature type="binding site" evidence="1">
    <location>
        <position position="146"/>
    </location>
    <ligand>
        <name>Ni(2+)</name>
        <dbReference type="ChEBI" id="CHEBI:49786"/>
    </ligand>
</feature>
<protein>
    <submittedName>
        <fullName evidence="4">Transcription repressor NadR</fullName>
    </submittedName>
</protein>
<evidence type="ECO:0000313" key="4">
    <source>
        <dbReference type="EMBL" id="KAB3529285.1"/>
    </source>
</evidence>
<dbReference type="RefSeq" id="WP_151862399.1">
    <property type="nucleotide sequence ID" value="NZ_WBZC01000091.1"/>
</dbReference>
<dbReference type="SUPFAM" id="SSF46785">
    <property type="entry name" value="Winged helix' DNA-binding domain"/>
    <property type="match status" value="1"/>
</dbReference>
<feature type="domain" description="Helix-turn-helix type 11" evidence="3">
    <location>
        <begin position="6"/>
        <end position="59"/>
    </location>
</feature>
<gene>
    <name evidence="4" type="ORF">F8154_14890</name>
</gene>
<name>A0A6I0F4P2_9FIRM</name>
<dbReference type="InterPro" id="IPR035922">
    <property type="entry name" value="3H_dom_sf"/>
</dbReference>
<dbReference type="Proteomes" id="UP000432715">
    <property type="component" value="Unassembled WGS sequence"/>
</dbReference>
<dbReference type="GO" id="GO:0046872">
    <property type="term" value="F:metal ion binding"/>
    <property type="evidence" value="ECO:0007669"/>
    <property type="project" value="UniProtKB-KW"/>
</dbReference>
<dbReference type="InterPro" id="IPR036388">
    <property type="entry name" value="WH-like_DNA-bd_sf"/>
</dbReference>
<dbReference type="InterPro" id="IPR036390">
    <property type="entry name" value="WH_DNA-bd_sf"/>
</dbReference>
<dbReference type="InterPro" id="IPR026043">
    <property type="entry name" value="NadR"/>
</dbReference>
<dbReference type="AlphaFoldDB" id="A0A6I0F4P2"/>
<accession>A0A6I0F4P2</accession>
<evidence type="ECO:0000259" key="2">
    <source>
        <dbReference type="Pfam" id="PF02829"/>
    </source>
</evidence>
<dbReference type="Gene3D" id="1.10.10.10">
    <property type="entry name" value="Winged helix-like DNA-binding domain superfamily/Winged helix DNA-binding domain"/>
    <property type="match status" value="1"/>
</dbReference>
<dbReference type="PANTHER" id="PTHR40068:SF1">
    <property type="entry name" value="TRANSCRIPTION REPRESSOR NIAR-RELATED"/>
    <property type="match status" value="1"/>
</dbReference>
<dbReference type="Pfam" id="PF02829">
    <property type="entry name" value="3H"/>
    <property type="match status" value="1"/>
</dbReference>
<evidence type="ECO:0000256" key="1">
    <source>
        <dbReference type="PIRSR" id="PIRSR037847-1"/>
    </source>
</evidence>
<feature type="domain" description="3H" evidence="2">
    <location>
        <begin position="75"/>
        <end position="169"/>
    </location>
</feature>
<dbReference type="Gene3D" id="3.30.1340.20">
    <property type="entry name" value="3H domain"/>
    <property type="match status" value="1"/>
</dbReference>
<evidence type="ECO:0000259" key="3">
    <source>
        <dbReference type="Pfam" id="PF08279"/>
    </source>
</evidence>
<feature type="binding site" evidence="1">
    <location>
        <position position="85"/>
    </location>
    <ligand>
        <name>Ni(2+)</name>
        <dbReference type="ChEBI" id="CHEBI:49786"/>
    </ligand>
</feature>
<reference evidence="4 5" key="1">
    <citation type="submission" date="2019-10" db="EMBL/GenBank/DDBJ databases">
        <title>Alkaliphilus serpentinus sp. nov. and Alkaliphilus pronyensis sp. nov., two novel anaerobic alkaliphilic species isolated from the serpentinized-hosted hydrothermal field of the Prony Bay (New Caledonia).</title>
        <authorList>
            <person name="Postec A."/>
        </authorList>
    </citation>
    <scope>NUCLEOTIDE SEQUENCE [LARGE SCALE GENOMIC DNA]</scope>
    <source>
        <strain evidence="4 5">LacV</strain>
    </source>
</reference>
<dbReference type="InterPro" id="IPR004173">
    <property type="entry name" value="3H_domain"/>
</dbReference>
<proteinExistence type="predicted"/>
<feature type="binding site" evidence="1">
    <location>
        <position position="144"/>
    </location>
    <ligand>
        <name>Ni(2+)</name>
        <dbReference type="ChEBI" id="CHEBI:49786"/>
    </ligand>
</feature>
<dbReference type="OrthoDB" id="9792661at2"/>
<dbReference type="EMBL" id="WBZC01000091">
    <property type="protein sequence ID" value="KAB3529285.1"/>
    <property type="molecule type" value="Genomic_DNA"/>
</dbReference>
<dbReference type="Pfam" id="PF08279">
    <property type="entry name" value="HTH_11"/>
    <property type="match status" value="1"/>
</dbReference>
<keyword evidence="5" id="KW-1185">Reference proteome</keyword>
<comment type="caution">
    <text evidence="4">The sequence shown here is derived from an EMBL/GenBank/DDBJ whole genome shotgun (WGS) entry which is preliminary data.</text>
</comment>
<evidence type="ECO:0000313" key="5">
    <source>
        <dbReference type="Proteomes" id="UP000432715"/>
    </source>
</evidence>